<evidence type="ECO:0000313" key="4">
    <source>
        <dbReference type="EMBL" id="GIL91199.1"/>
    </source>
</evidence>
<dbReference type="InterPro" id="IPR002912">
    <property type="entry name" value="ACT_dom"/>
</dbReference>
<dbReference type="Proteomes" id="UP000722791">
    <property type="component" value="Unassembled WGS sequence"/>
</dbReference>
<feature type="region of interest" description="Disordered" evidence="2">
    <location>
        <begin position="508"/>
        <end position="543"/>
    </location>
</feature>
<dbReference type="PANTHER" id="PTHR31096:SF22">
    <property type="entry name" value="ACT DOMAIN-CONTAINING PROTEIN ACR4"/>
    <property type="match status" value="1"/>
</dbReference>
<protein>
    <recommendedName>
        <fullName evidence="3">ACT domain-containing protein</fullName>
    </recommendedName>
</protein>
<dbReference type="EMBL" id="BNCP01000063">
    <property type="protein sequence ID" value="GIL91199.1"/>
    <property type="molecule type" value="Genomic_DNA"/>
</dbReference>
<name>A0A8J4LZ49_9CHLO</name>
<keyword evidence="7" id="KW-1185">Reference proteome</keyword>
<feature type="domain" description="ACT" evidence="3">
    <location>
        <begin position="70"/>
        <end position="145"/>
    </location>
</feature>
<dbReference type="InterPro" id="IPR040217">
    <property type="entry name" value="ACR1-12"/>
</dbReference>
<dbReference type="PANTHER" id="PTHR31096">
    <property type="entry name" value="ACT DOMAIN-CONTAINING PROTEIN ACR4-RELATED"/>
    <property type="match status" value="1"/>
</dbReference>
<evidence type="ECO:0000256" key="1">
    <source>
        <dbReference type="ARBA" id="ARBA00022737"/>
    </source>
</evidence>
<keyword evidence="1" id="KW-0677">Repeat</keyword>
<dbReference type="Proteomes" id="UP000747110">
    <property type="component" value="Unassembled WGS sequence"/>
</dbReference>
<feature type="region of interest" description="Disordered" evidence="2">
    <location>
        <begin position="796"/>
        <end position="816"/>
    </location>
</feature>
<organism evidence="5 6">
    <name type="scientific">Volvox reticuliferus</name>
    <dbReference type="NCBI Taxonomy" id="1737510"/>
    <lineage>
        <taxon>Eukaryota</taxon>
        <taxon>Viridiplantae</taxon>
        <taxon>Chlorophyta</taxon>
        <taxon>core chlorophytes</taxon>
        <taxon>Chlorophyceae</taxon>
        <taxon>CS clade</taxon>
        <taxon>Chlamydomonadales</taxon>
        <taxon>Volvocaceae</taxon>
        <taxon>Volvox</taxon>
    </lineage>
</organism>
<comment type="caution">
    <text evidence="5">The sequence shown here is derived from an EMBL/GenBank/DDBJ whole genome shotgun (WGS) entry which is preliminary data.</text>
</comment>
<dbReference type="PROSITE" id="PS51671">
    <property type="entry name" value="ACT"/>
    <property type="match status" value="1"/>
</dbReference>
<accession>A0A8J4LZ49</accession>
<evidence type="ECO:0000313" key="7">
    <source>
        <dbReference type="Proteomes" id="UP000747110"/>
    </source>
</evidence>
<dbReference type="EMBL" id="BNCQ01000075">
    <property type="protein sequence ID" value="GIM16186.1"/>
    <property type="molecule type" value="Genomic_DNA"/>
</dbReference>
<dbReference type="OrthoDB" id="2019938at2759"/>
<proteinExistence type="predicted"/>
<evidence type="ECO:0000313" key="6">
    <source>
        <dbReference type="Proteomes" id="UP000722791"/>
    </source>
</evidence>
<gene>
    <name evidence="4" type="ORF">Vretifemale_18893</name>
    <name evidence="5" type="ORF">Vretimale_18855</name>
</gene>
<evidence type="ECO:0000256" key="2">
    <source>
        <dbReference type="SAM" id="MobiDB-lite"/>
    </source>
</evidence>
<sequence>MNALLLRNLGGLRRSSSLQSFTEYRQAEAQNPQMSSVTSEGTLLEYETLELRIHPPNVVIDNETYDDMTVITIDSANRPGTLIEVVQCLTELGLSIRCARISSDGGWFVDEFFVTESPKGKLMDTNKIDIIRKVLSVETDNTTGPKGICTVFELAGRDQHGLLAAVLQLLVVNGCEVLSAAVWTFHDRVALVISATERGAPVVDPHKLARLEQILYDMLGSGDAVVNSELVRGEVHHERRLHHLLLLEELKAWEQQYHMSIASPHISSQQSTQTGVEAAALDGTSGDVAAAGGSANIFTRASVSVPTSGGPSAPTSALPSRVQSPAPMLLTHPGAITPESSGNVGMSSGIPGFTPAGFPQADEGGAACPLAATTAAACGGGESAAHHLDAAAGGVHFTAAPAGPLDLTAGGALRCTSTDGSLPLIVSEPMIDVGLDLPAAVQLKDQVSAQLMDRRRSTTGLDMHGAAPPLSLASPTHVNASGAQVAAPGLPPMAPGRAMERSVSSNTLLANTSGGGAVPATGVHSGSVPPHRTPSGKAMTTTGDELEMGQPALAPAPTATAATAGGDHAQDQLAPLRRSEVRIQHSALLNYWLVTIHCRDRNKLFFDTVCTLADMNYDIYHATIDSEGDAASQLFYVRPRYGECIWDERRAAKLRYMLESAVQRRFPRGTKVCVQSSDRSALVNLFSALSSGGFWITRADVRTHQNAAMFEFTITDTRGHLPEQSHVQRICEAVGGIMSHDVYGPSHGPPVAPTGISRLASGSGRGAAAGGAALPPGAGSFRFSILERRWNKGWGGGANSHSAGAGSYDSMGSGSM</sequence>
<reference evidence="5" key="1">
    <citation type="journal article" date="2021" name="Proc. Natl. Acad. Sci. U.S.A.">
        <title>Three genomes in the algal genus Volvox reveal the fate of a haploid sex-determining region after a transition to homothallism.</title>
        <authorList>
            <person name="Yamamoto K."/>
            <person name="Hamaji T."/>
            <person name="Kawai-Toyooka H."/>
            <person name="Matsuzaki R."/>
            <person name="Takahashi F."/>
            <person name="Nishimura Y."/>
            <person name="Kawachi M."/>
            <person name="Noguchi H."/>
            <person name="Minakuchi Y."/>
            <person name="Umen J.G."/>
            <person name="Toyoda A."/>
            <person name="Nozaki H."/>
        </authorList>
    </citation>
    <scope>NUCLEOTIDE SEQUENCE</scope>
    <source>
        <strain evidence="5">NIES-3785</strain>
        <strain evidence="4">NIES-3786</strain>
    </source>
</reference>
<dbReference type="InterPro" id="IPR045865">
    <property type="entry name" value="ACT-like_dom_sf"/>
</dbReference>
<evidence type="ECO:0000313" key="5">
    <source>
        <dbReference type="EMBL" id="GIM16186.1"/>
    </source>
</evidence>
<evidence type="ECO:0000259" key="3">
    <source>
        <dbReference type="PROSITE" id="PS51671"/>
    </source>
</evidence>
<dbReference type="AlphaFoldDB" id="A0A8J4LZ49"/>
<dbReference type="SUPFAM" id="SSF55021">
    <property type="entry name" value="ACT-like"/>
    <property type="match status" value="3"/>
</dbReference>